<dbReference type="OrthoDB" id="10039134at2759"/>
<evidence type="ECO:0000313" key="4">
    <source>
        <dbReference type="Proteomes" id="UP000789390"/>
    </source>
</evidence>
<feature type="region of interest" description="Disordered" evidence="1">
    <location>
        <begin position="296"/>
        <end position="330"/>
    </location>
</feature>
<dbReference type="SUPFAM" id="SSF47459">
    <property type="entry name" value="HLH, helix-loop-helix DNA-binding domain"/>
    <property type="match status" value="1"/>
</dbReference>
<dbReference type="AlphaFoldDB" id="A0A8J2SC73"/>
<dbReference type="InterPro" id="IPR036638">
    <property type="entry name" value="HLH_DNA-bd_sf"/>
</dbReference>
<accession>A0A8J2SC73</accession>
<dbReference type="InterPro" id="IPR050359">
    <property type="entry name" value="bHLH_transcription_factors"/>
</dbReference>
<dbReference type="GO" id="GO:0061564">
    <property type="term" value="P:axon development"/>
    <property type="evidence" value="ECO:0007669"/>
    <property type="project" value="TreeGrafter"/>
</dbReference>
<dbReference type="GO" id="GO:0046983">
    <property type="term" value="F:protein dimerization activity"/>
    <property type="evidence" value="ECO:0007669"/>
    <property type="project" value="InterPro"/>
</dbReference>
<feature type="compositionally biased region" description="Polar residues" evidence="1">
    <location>
        <begin position="102"/>
        <end position="112"/>
    </location>
</feature>
<dbReference type="InterPro" id="IPR011598">
    <property type="entry name" value="bHLH_dom"/>
</dbReference>
<dbReference type="GO" id="GO:0000981">
    <property type="term" value="F:DNA-binding transcription factor activity, RNA polymerase II-specific"/>
    <property type="evidence" value="ECO:0007669"/>
    <property type="project" value="TreeGrafter"/>
</dbReference>
<evidence type="ECO:0000259" key="2">
    <source>
        <dbReference type="PROSITE" id="PS50888"/>
    </source>
</evidence>
<reference evidence="3" key="1">
    <citation type="submission" date="2021-11" db="EMBL/GenBank/DDBJ databases">
        <authorList>
            <person name="Schell T."/>
        </authorList>
    </citation>
    <scope>NUCLEOTIDE SEQUENCE</scope>
    <source>
        <strain evidence="3">M5</strain>
    </source>
</reference>
<feature type="domain" description="BHLH" evidence="2">
    <location>
        <begin position="122"/>
        <end position="174"/>
    </location>
</feature>
<name>A0A8J2SC73_9CRUS</name>
<keyword evidence="4" id="KW-1185">Reference proteome</keyword>
<dbReference type="PANTHER" id="PTHR19290:SF134">
    <property type="entry name" value="NEUROGENIC DIFFERENTIATION FACTOR 1"/>
    <property type="match status" value="1"/>
</dbReference>
<dbReference type="CDD" id="cd11427">
    <property type="entry name" value="bHLH_TS_NeuroD"/>
    <property type="match status" value="1"/>
</dbReference>
<dbReference type="GO" id="GO:0007423">
    <property type="term" value="P:sensory organ development"/>
    <property type="evidence" value="ECO:0007669"/>
    <property type="project" value="TreeGrafter"/>
</dbReference>
<comment type="caution">
    <text evidence="3">The sequence shown here is derived from an EMBL/GenBank/DDBJ whole genome shotgun (WGS) entry which is preliminary data.</text>
</comment>
<dbReference type="SMART" id="SM00353">
    <property type="entry name" value="HLH"/>
    <property type="match status" value="1"/>
</dbReference>
<feature type="compositionally biased region" description="Polar residues" evidence="1">
    <location>
        <begin position="296"/>
        <end position="321"/>
    </location>
</feature>
<feature type="region of interest" description="Disordered" evidence="1">
    <location>
        <begin position="102"/>
        <end position="131"/>
    </location>
</feature>
<dbReference type="GO" id="GO:0005634">
    <property type="term" value="C:nucleus"/>
    <property type="evidence" value="ECO:0007669"/>
    <property type="project" value="TreeGrafter"/>
</dbReference>
<evidence type="ECO:0000256" key="1">
    <source>
        <dbReference type="SAM" id="MobiDB-lite"/>
    </source>
</evidence>
<sequence length="330" mass="37082">MLVDNFVWSPGYKWFLCGEHYSPLDSCWDKVFVVNQMEPFFSVESEPEVTRTVAADSSTSSSSHVRVPEFDVSSTNPLEALSLCVHNMMSADFLPTTEPVTASTSAIQQPTVKRTRSIKTGPRRHKANARERQRMHGLNGALDNLRRLAPIISDSQKLSKIETLRLAKNYIKLLSDMLNDNPASPSTSASFTIKTANVLTTGLSQPTINVIYSLLGINRRTSISIPLRGSDNNDNFLQHSEMPHSRGSENNAYRLNDLLTIYHQYSQNPETQTTTMNEEDQAQLDSLVNLLTQEQEQHTYLTDDPNSSSWTGQDPWDSSSFDFDEPPTDF</sequence>
<dbReference type="PROSITE" id="PS50888">
    <property type="entry name" value="BHLH"/>
    <property type="match status" value="1"/>
</dbReference>
<dbReference type="GO" id="GO:0045944">
    <property type="term" value="P:positive regulation of transcription by RNA polymerase II"/>
    <property type="evidence" value="ECO:0007669"/>
    <property type="project" value="TreeGrafter"/>
</dbReference>
<organism evidence="3 4">
    <name type="scientific">Daphnia galeata</name>
    <dbReference type="NCBI Taxonomy" id="27404"/>
    <lineage>
        <taxon>Eukaryota</taxon>
        <taxon>Metazoa</taxon>
        <taxon>Ecdysozoa</taxon>
        <taxon>Arthropoda</taxon>
        <taxon>Crustacea</taxon>
        <taxon>Branchiopoda</taxon>
        <taxon>Diplostraca</taxon>
        <taxon>Cladocera</taxon>
        <taxon>Anomopoda</taxon>
        <taxon>Daphniidae</taxon>
        <taxon>Daphnia</taxon>
    </lineage>
</organism>
<protein>
    <recommendedName>
        <fullName evidence="2">BHLH domain-containing protein</fullName>
    </recommendedName>
</protein>
<dbReference type="PANTHER" id="PTHR19290">
    <property type="entry name" value="BASIC HELIX-LOOP-HELIX PROTEIN NEUROGENIN-RELATED"/>
    <property type="match status" value="1"/>
</dbReference>
<dbReference type="Pfam" id="PF00010">
    <property type="entry name" value="HLH"/>
    <property type="match status" value="1"/>
</dbReference>
<dbReference type="Gene3D" id="4.10.280.10">
    <property type="entry name" value="Helix-loop-helix DNA-binding domain"/>
    <property type="match status" value="1"/>
</dbReference>
<feature type="compositionally biased region" description="Basic residues" evidence="1">
    <location>
        <begin position="113"/>
        <end position="127"/>
    </location>
</feature>
<proteinExistence type="predicted"/>
<gene>
    <name evidence="3" type="ORF">DGAL_LOCUS16548</name>
</gene>
<dbReference type="Proteomes" id="UP000789390">
    <property type="component" value="Unassembled WGS sequence"/>
</dbReference>
<evidence type="ECO:0000313" key="3">
    <source>
        <dbReference type="EMBL" id="CAH0112767.1"/>
    </source>
</evidence>
<dbReference type="GO" id="GO:0070888">
    <property type="term" value="F:E-box binding"/>
    <property type="evidence" value="ECO:0007669"/>
    <property type="project" value="TreeGrafter"/>
</dbReference>
<dbReference type="EMBL" id="CAKKLH010000331">
    <property type="protein sequence ID" value="CAH0112767.1"/>
    <property type="molecule type" value="Genomic_DNA"/>
</dbReference>